<sequence>MDVRRLSGKRRRRRTLQEEKTNRMRTDADPTPARFGKRCRGAAGVRDLGTFFATGCRRYDNVTPLALSMETRLNKTRTHSAQPEPKPRSSLGGRRLQKLRPAKHKNTEGREEEEEEDEEDDDDTAGQQQPLSPPPPFSCDSASLPKPPEIDPNPKGGRGISESRVCLWNFGDGQVHL</sequence>
<feature type="compositionally biased region" description="Basic residues" evidence="1">
    <location>
        <begin position="1"/>
        <end position="14"/>
    </location>
</feature>
<dbReference type="Proteomes" id="UP000314294">
    <property type="component" value="Unassembled WGS sequence"/>
</dbReference>
<comment type="caution">
    <text evidence="2">The sequence shown here is derived from an EMBL/GenBank/DDBJ whole genome shotgun (WGS) entry which is preliminary data.</text>
</comment>
<gene>
    <name evidence="2" type="ORF">EYF80_051737</name>
</gene>
<evidence type="ECO:0000256" key="1">
    <source>
        <dbReference type="SAM" id="MobiDB-lite"/>
    </source>
</evidence>
<feature type="compositionally biased region" description="Basic residues" evidence="1">
    <location>
        <begin position="95"/>
        <end position="104"/>
    </location>
</feature>
<dbReference type="AlphaFoldDB" id="A0A4Z2FAY6"/>
<feature type="region of interest" description="Disordered" evidence="1">
    <location>
        <begin position="70"/>
        <end position="161"/>
    </location>
</feature>
<evidence type="ECO:0000313" key="2">
    <source>
        <dbReference type="EMBL" id="TNN38095.1"/>
    </source>
</evidence>
<feature type="region of interest" description="Disordered" evidence="1">
    <location>
        <begin position="1"/>
        <end position="36"/>
    </location>
</feature>
<evidence type="ECO:0000313" key="3">
    <source>
        <dbReference type="Proteomes" id="UP000314294"/>
    </source>
</evidence>
<keyword evidence="3" id="KW-1185">Reference proteome</keyword>
<proteinExistence type="predicted"/>
<protein>
    <submittedName>
        <fullName evidence="2">Uncharacterized protein</fullName>
    </submittedName>
</protein>
<feature type="compositionally biased region" description="Acidic residues" evidence="1">
    <location>
        <begin position="110"/>
        <end position="124"/>
    </location>
</feature>
<feature type="compositionally biased region" description="Basic and acidic residues" evidence="1">
    <location>
        <begin position="15"/>
        <end position="28"/>
    </location>
</feature>
<name>A0A4Z2FAY6_9TELE</name>
<accession>A0A4Z2FAY6</accession>
<organism evidence="2 3">
    <name type="scientific">Liparis tanakae</name>
    <name type="common">Tanaka's snailfish</name>
    <dbReference type="NCBI Taxonomy" id="230148"/>
    <lineage>
        <taxon>Eukaryota</taxon>
        <taxon>Metazoa</taxon>
        <taxon>Chordata</taxon>
        <taxon>Craniata</taxon>
        <taxon>Vertebrata</taxon>
        <taxon>Euteleostomi</taxon>
        <taxon>Actinopterygii</taxon>
        <taxon>Neopterygii</taxon>
        <taxon>Teleostei</taxon>
        <taxon>Neoteleostei</taxon>
        <taxon>Acanthomorphata</taxon>
        <taxon>Eupercaria</taxon>
        <taxon>Perciformes</taxon>
        <taxon>Cottioidei</taxon>
        <taxon>Cottales</taxon>
        <taxon>Liparidae</taxon>
        <taxon>Liparis</taxon>
    </lineage>
</organism>
<dbReference type="EMBL" id="SRLO01001405">
    <property type="protein sequence ID" value="TNN38095.1"/>
    <property type="molecule type" value="Genomic_DNA"/>
</dbReference>
<reference evidence="2 3" key="1">
    <citation type="submission" date="2019-03" db="EMBL/GenBank/DDBJ databases">
        <title>First draft genome of Liparis tanakae, snailfish: a comprehensive survey of snailfish specific genes.</title>
        <authorList>
            <person name="Kim W."/>
            <person name="Song I."/>
            <person name="Jeong J.-H."/>
            <person name="Kim D."/>
            <person name="Kim S."/>
            <person name="Ryu S."/>
            <person name="Song J.Y."/>
            <person name="Lee S.K."/>
        </authorList>
    </citation>
    <scope>NUCLEOTIDE SEQUENCE [LARGE SCALE GENOMIC DNA]</scope>
    <source>
        <tissue evidence="2">Muscle</tissue>
    </source>
</reference>